<protein>
    <recommendedName>
        <fullName evidence="5">Peptidase S1 domain-containing protein</fullName>
    </recommendedName>
</protein>
<dbReference type="OrthoDB" id="6656697at2759"/>
<comment type="similarity">
    <text evidence="2">Belongs to the peptidase S1 family. CLIP subfamily.</text>
</comment>
<evidence type="ECO:0000256" key="2">
    <source>
        <dbReference type="ARBA" id="ARBA00024195"/>
    </source>
</evidence>
<comment type="caution">
    <text evidence="6">The sequence shown here is derived from an EMBL/GenBank/DDBJ whole genome shotgun (WGS) entry which is preliminary data.</text>
</comment>
<dbReference type="GO" id="GO:0006508">
    <property type="term" value="P:proteolysis"/>
    <property type="evidence" value="ECO:0007669"/>
    <property type="project" value="InterPro"/>
</dbReference>
<dbReference type="EMBL" id="JADBJN010000004">
    <property type="protein sequence ID" value="KAG5667069.1"/>
    <property type="molecule type" value="Genomic_DNA"/>
</dbReference>
<dbReference type="SMART" id="SM00020">
    <property type="entry name" value="Tryp_SPc"/>
    <property type="match status" value="1"/>
</dbReference>
<keyword evidence="7" id="KW-1185">Reference proteome</keyword>
<proteinExistence type="inferred from homology"/>
<organism evidence="6 7">
    <name type="scientific">Polypedilum vanderplanki</name>
    <name type="common">Sleeping chironomid midge</name>
    <dbReference type="NCBI Taxonomy" id="319348"/>
    <lineage>
        <taxon>Eukaryota</taxon>
        <taxon>Metazoa</taxon>
        <taxon>Ecdysozoa</taxon>
        <taxon>Arthropoda</taxon>
        <taxon>Hexapoda</taxon>
        <taxon>Insecta</taxon>
        <taxon>Pterygota</taxon>
        <taxon>Neoptera</taxon>
        <taxon>Endopterygota</taxon>
        <taxon>Diptera</taxon>
        <taxon>Nematocera</taxon>
        <taxon>Chironomoidea</taxon>
        <taxon>Chironomidae</taxon>
        <taxon>Chironominae</taxon>
        <taxon>Polypedilum</taxon>
        <taxon>Polypedilum</taxon>
    </lineage>
</organism>
<dbReference type="AlphaFoldDB" id="A0A9J6BBJ1"/>
<dbReference type="CDD" id="cd00190">
    <property type="entry name" value="Tryp_SPc"/>
    <property type="match status" value="1"/>
</dbReference>
<dbReference type="GO" id="GO:0004252">
    <property type="term" value="F:serine-type endopeptidase activity"/>
    <property type="evidence" value="ECO:0007669"/>
    <property type="project" value="InterPro"/>
</dbReference>
<evidence type="ECO:0000256" key="3">
    <source>
        <dbReference type="SAM" id="MobiDB-lite"/>
    </source>
</evidence>
<feature type="region of interest" description="Disordered" evidence="3">
    <location>
        <begin position="390"/>
        <end position="428"/>
    </location>
</feature>
<feature type="signal peptide" evidence="4">
    <location>
        <begin position="1"/>
        <end position="16"/>
    </location>
</feature>
<dbReference type="Gene3D" id="2.40.10.10">
    <property type="entry name" value="Trypsin-like serine proteases"/>
    <property type="match status" value="1"/>
</dbReference>
<dbReference type="Pfam" id="PF00089">
    <property type="entry name" value="Trypsin"/>
    <property type="match status" value="1"/>
</dbReference>
<feature type="compositionally biased region" description="Low complexity" evidence="3">
    <location>
        <begin position="461"/>
        <end position="499"/>
    </location>
</feature>
<dbReference type="PANTHER" id="PTHR24258:SF142">
    <property type="entry name" value="PEPTIDASE S1 DOMAIN-CONTAINING PROTEIN"/>
    <property type="match status" value="1"/>
</dbReference>
<evidence type="ECO:0000256" key="1">
    <source>
        <dbReference type="ARBA" id="ARBA00023157"/>
    </source>
</evidence>
<feature type="region of interest" description="Disordered" evidence="3">
    <location>
        <begin position="441"/>
        <end position="520"/>
    </location>
</feature>
<evidence type="ECO:0000313" key="6">
    <source>
        <dbReference type="EMBL" id="KAG5667069.1"/>
    </source>
</evidence>
<name>A0A9J6BBJ1_POLVA</name>
<dbReference type="PRINTS" id="PR00722">
    <property type="entry name" value="CHYMOTRYPSIN"/>
</dbReference>
<evidence type="ECO:0000259" key="5">
    <source>
        <dbReference type="PROSITE" id="PS50240"/>
    </source>
</evidence>
<gene>
    <name evidence="6" type="ORF">PVAND_015069</name>
</gene>
<dbReference type="FunFam" id="2.40.10.10:FF:000002">
    <property type="entry name" value="Transmembrane protease serine"/>
    <property type="match status" value="1"/>
</dbReference>
<dbReference type="PROSITE" id="PS50240">
    <property type="entry name" value="TRYPSIN_DOM"/>
    <property type="match status" value="1"/>
</dbReference>
<evidence type="ECO:0000256" key="4">
    <source>
        <dbReference type="SAM" id="SignalP"/>
    </source>
</evidence>
<dbReference type="InterPro" id="IPR043504">
    <property type="entry name" value="Peptidase_S1_PA_chymotrypsin"/>
</dbReference>
<dbReference type="InterPro" id="IPR001314">
    <property type="entry name" value="Peptidase_S1A"/>
</dbReference>
<dbReference type="InterPro" id="IPR001254">
    <property type="entry name" value="Trypsin_dom"/>
</dbReference>
<keyword evidence="4" id="KW-0732">Signal</keyword>
<evidence type="ECO:0000313" key="7">
    <source>
        <dbReference type="Proteomes" id="UP001107558"/>
    </source>
</evidence>
<dbReference type="SUPFAM" id="SSF50494">
    <property type="entry name" value="Trypsin-like serine proteases"/>
    <property type="match status" value="1"/>
</dbReference>
<dbReference type="Proteomes" id="UP001107558">
    <property type="component" value="Chromosome 4"/>
</dbReference>
<sequence>MLKLFLVTVSISCAFSQTVFPAGTNVPNVCVCGTSGQCVVAGGGAPTDGSESSAFQARIMNNGPVISSTNITSNITCSPISTGLAFGNKHIFNLTTSYAYSIYLAADSQDDCDPGLDRCCPPNGFTCGLRYPPPVNAPLASGAQVNYGDFAFQAALFTMNDVYIGSGVIIDQFHVLTAAHKVYNISGTQIKVRVGDWNLFATTEPFPALTINATFAIHPNFTVPNLKNNIAIITLSQRVPLGKYPTITNICLPNMNITNMRCFVSGWGKVDNTTTTQNILSSVDLPIVDQATCQTQLRNTTLGKTFVLDKNSFICAGGEAGKDSCTGDGGSPLSCFMGDRYYLVGLTAWGVGCGVANVPGVYVNVQSFVPWIQSFIANQTNNGAVTTKATSVPTSIASSTTTTTAVMGGAPSTTAKPTSASPATSSASSVASSVSTAVSVASSASSTPSTTNVGTPPPLPTSSSKSTNATTAASSMTSSASTTNTTINAATTSKTNSTTIRNAASTTIKNTGPLTTTKKK</sequence>
<dbReference type="InterPro" id="IPR009003">
    <property type="entry name" value="Peptidase_S1_PA"/>
</dbReference>
<accession>A0A9J6BBJ1</accession>
<reference evidence="6" key="1">
    <citation type="submission" date="2021-03" db="EMBL/GenBank/DDBJ databases">
        <title>Chromosome level genome of the anhydrobiotic midge Polypedilum vanderplanki.</title>
        <authorList>
            <person name="Yoshida Y."/>
            <person name="Kikawada T."/>
            <person name="Gusev O."/>
        </authorList>
    </citation>
    <scope>NUCLEOTIDE SEQUENCE</scope>
    <source>
        <strain evidence="6">NIAS01</strain>
        <tissue evidence="6">Whole body or cell culture</tissue>
    </source>
</reference>
<keyword evidence="1" id="KW-1015">Disulfide bond</keyword>
<feature type="chain" id="PRO_5039894951" description="Peptidase S1 domain-containing protein" evidence="4">
    <location>
        <begin position="17"/>
        <end position="520"/>
    </location>
</feature>
<feature type="compositionally biased region" description="Low complexity" evidence="3">
    <location>
        <begin position="441"/>
        <end position="451"/>
    </location>
</feature>
<feature type="compositionally biased region" description="Polar residues" evidence="3">
    <location>
        <begin position="500"/>
        <end position="520"/>
    </location>
</feature>
<feature type="domain" description="Peptidase S1" evidence="5">
    <location>
        <begin position="139"/>
        <end position="377"/>
    </location>
</feature>
<dbReference type="PANTHER" id="PTHR24258">
    <property type="entry name" value="SERINE PROTEASE-RELATED"/>
    <property type="match status" value="1"/>
</dbReference>